<accession>A0A0J0XTA5</accession>
<organism evidence="2 3">
    <name type="scientific">Cutaneotrichosporon oleaginosum</name>
    <dbReference type="NCBI Taxonomy" id="879819"/>
    <lineage>
        <taxon>Eukaryota</taxon>
        <taxon>Fungi</taxon>
        <taxon>Dikarya</taxon>
        <taxon>Basidiomycota</taxon>
        <taxon>Agaricomycotina</taxon>
        <taxon>Tremellomycetes</taxon>
        <taxon>Trichosporonales</taxon>
        <taxon>Trichosporonaceae</taxon>
        <taxon>Cutaneotrichosporon</taxon>
    </lineage>
</organism>
<dbReference type="EMBL" id="KQ087187">
    <property type="protein sequence ID" value="KLT44316.1"/>
    <property type="molecule type" value="Genomic_DNA"/>
</dbReference>
<dbReference type="Proteomes" id="UP000053611">
    <property type="component" value="Unassembled WGS sequence"/>
</dbReference>
<reference evidence="2 3" key="1">
    <citation type="submission" date="2015-03" db="EMBL/GenBank/DDBJ databases">
        <title>Genomics and transcriptomics of the oil-accumulating basidiomycete yeast T. oleaginosus allow insights into substrate utilization and the diverse evolutionary trajectories of mating systems in fungi.</title>
        <authorList>
            <consortium name="DOE Joint Genome Institute"/>
            <person name="Kourist R."/>
            <person name="Kracht O."/>
            <person name="Bracharz F."/>
            <person name="Lipzen A."/>
            <person name="Nolan M."/>
            <person name="Ohm R."/>
            <person name="Grigoriev I."/>
            <person name="Sun S."/>
            <person name="Heitman J."/>
            <person name="Bruck T."/>
            <person name="Nowrousian M."/>
        </authorList>
    </citation>
    <scope>NUCLEOTIDE SEQUENCE [LARGE SCALE GENOMIC DNA]</scope>
    <source>
        <strain evidence="2 3">IBC0246</strain>
    </source>
</reference>
<feature type="compositionally biased region" description="Low complexity" evidence="1">
    <location>
        <begin position="44"/>
        <end position="56"/>
    </location>
</feature>
<feature type="compositionally biased region" description="Polar residues" evidence="1">
    <location>
        <begin position="57"/>
        <end position="70"/>
    </location>
</feature>
<evidence type="ECO:0000256" key="1">
    <source>
        <dbReference type="SAM" id="MobiDB-lite"/>
    </source>
</evidence>
<proteinExistence type="predicted"/>
<feature type="region of interest" description="Disordered" evidence="1">
    <location>
        <begin position="1"/>
        <end position="117"/>
    </location>
</feature>
<protein>
    <submittedName>
        <fullName evidence="2">Uncharacterized protein</fullName>
    </submittedName>
</protein>
<keyword evidence="3" id="KW-1185">Reference proteome</keyword>
<evidence type="ECO:0000313" key="3">
    <source>
        <dbReference type="Proteomes" id="UP000053611"/>
    </source>
</evidence>
<dbReference type="GeneID" id="28985810"/>
<evidence type="ECO:0000313" key="2">
    <source>
        <dbReference type="EMBL" id="KLT44316.1"/>
    </source>
</evidence>
<gene>
    <name evidence="2" type="ORF">CC85DRAFT_300462</name>
</gene>
<dbReference type="AlphaFoldDB" id="A0A0J0XTA5"/>
<name>A0A0J0XTA5_9TREE</name>
<dbReference type="RefSeq" id="XP_018280807.1">
    <property type="nucleotide sequence ID" value="XM_018425207.1"/>
</dbReference>
<feature type="compositionally biased region" description="Basic and acidic residues" evidence="1">
    <location>
        <begin position="1"/>
        <end position="18"/>
    </location>
</feature>
<sequence>MPDKRPHDPQPDPADAPKRRCHSRTVSGTDGAEPSTHAAMETEAASSPQPTSSTASLTIASPSSDKSSFTFPPRGEADQFDITAGSPRRPTIPLPSCDDLRAMDDPEPSTLPPWPLPPLPLLSMSALAIADDDEVMTNSTDSGSEERIWETASLLLMPRTRRRAMSAPLRPGVVWATRERGRVVAAGAEE</sequence>